<keyword evidence="1" id="KW-0812">Transmembrane</keyword>
<evidence type="ECO:0000256" key="1">
    <source>
        <dbReference type="SAM" id="Phobius"/>
    </source>
</evidence>
<name>A0A4U8Q6E9_9FIRM</name>
<proteinExistence type="predicted"/>
<evidence type="ECO:0000313" key="2">
    <source>
        <dbReference type="EMBL" id="TLD00455.1"/>
    </source>
</evidence>
<keyword evidence="1" id="KW-1133">Transmembrane helix</keyword>
<dbReference type="GO" id="GO:0022857">
    <property type="term" value="F:transmembrane transporter activity"/>
    <property type="evidence" value="ECO:0007669"/>
    <property type="project" value="InterPro"/>
</dbReference>
<sequence>MNNTNTVMARKPRTLGMVQVALFAALIIILAFTPFLGYIPLGFTRATIIHIPVIIGCLLLGPKKGALLGFVFGLTSFINNTINPTVTSFVFSPFYTLGDIHGGIGSVIICFVPRILVGIVPYYVYHGLYRLTRKSSSGLLVSLGAAGLIGSLTNTLLVMNLIFVFFKDAYATANKVASDAVYTFILSIIGINGVPEAIVAAILVALIGRILLKSRITQQ</sequence>
<reference evidence="2 3" key="1">
    <citation type="journal article" date="2019" name="Anaerobe">
        <title>Detection of Robinsoniella peoriensis in multiple bone samples of a trauma patient.</title>
        <authorList>
            <person name="Schrottner P."/>
            <person name="Hartwich K."/>
            <person name="Bunk B."/>
            <person name="Schober I."/>
            <person name="Helbig S."/>
            <person name="Rudolph W.W."/>
            <person name="Gunzer F."/>
        </authorList>
    </citation>
    <scope>NUCLEOTIDE SEQUENCE [LARGE SCALE GENOMIC DNA]</scope>
    <source>
        <strain evidence="2 3">DSM 106044</strain>
    </source>
</reference>
<feature type="transmembrane region" description="Helical" evidence="1">
    <location>
        <begin position="67"/>
        <end position="91"/>
    </location>
</feature>
<accession>A0A4U8Q6E9</accession>
<keyword evidence="3" id="KW-1185">Reference proteome</keyword>
<organism evidence="2 3">
    <name type="scientific">Robinsoniella peoriensis</name>
    <dbReference type="NCBI Taxonomy" id="180332"/>
    <lineage>
        <taxon>Bacteria</taxon>
        <taxon>Bacillati</taxon>
        <taxon>Bacillota</taxon>
        <taxon>Clostridia</taxon>
        <taxon>Lachnospirales</taxon>
        <taxon>Lachnospiraceae</taxon>
        <taxon>Robinsoniella</taxon>
    </lineage>
</organism>
<comment type="caution">
    <text evidence="2">The sequence shown here is derived from an EMBL/GenBank/DDBJ whole genome shotgun (WGS) entry which is preliminary data.</text>
</comment>
<dbReference type="Pfam" id="PF12822">
    <property type="entry name" value="ECF_trnsprt"/>
    <property type="match status" value="1"/>
</dbReference>
<dbReference type="InterPro" id="IPR024529">
    <property type="entry name" value="ECF_trnsprt_substrate-spec"/>
</dbReference>
<feature type="transmembrane region" description="Helical" evidence="1">
    <location>
        <begin position="184"/>
        <end position="212"/>
    </location>
</feature>
<feature type="transmembrane region" description="Helical" evidence="1">
    <location>
        <begin position="137"/>
        <end position="164"/>
    </location>
</feature>
<feature type="transmembrane region" description="Helical" evidence="1">
    <location>
        <begin position="103"/>
        <end position="125"/>
    </location>
</feature>
<keyword evidence="1" id="KW-0472">Membrane</keyword>
<dbReference type="Proteomes" id="UP000306509">
    <property type="component" value="Unassembled WGS sequence"/>
</dbReference>
<dbReference type="STRING" id="180332.GCA_000797495_04131"/>
<feature type="transmembrane region" description="Helical" evidence="1">
    <location>
        <begin position="38"/>
        <end position="60"/>
    </location>
</feature>
<protein>
    <submittedName>
        <fullName evidence="2">Pantothenic acid ECF transporter S component PanT</fullName>
    </submittedName>
</protein>
<dbReference type="AlphaFoldDB" id="A0A4U8Q6E9"/>
<dbReference type="EMBL" id="QGQD01000055">
    <property type="protein sequence ID" value="TLD00455.1"/>
    <property type="molecule type" value="Genomic_DNA"/>
</dbReference>
<gene>
    <name evidence="2" type="primary">panT</name>
    <name evidence="2" type="ORF">DSM106044_02766</name>
</gene>
<dbReference type="Gene3D" id="1.10.1760.20">
    <property type="match status" value="1"/>
</dbReference>
<evidence type="ECO:0000313" key="3">
    <source>
        <dbReference type="Proteomes" id="UP000306509"/>
    </source>
</evidence>
<feature type="transmembrane region" description="Helical" evidence="1">
    <location>
        <begin position="12"/>
        <end position="32"/>
    </location>
</feature>
<dbReference type="RefSeq" id="WP_044289271.1">
    <property type="nucleotide sequence ID" value="NZ_CAUSDN010000100.1"/>
</dbReference>